<proteinExistence type="predicted"/>
<gene>
    <name evidence="1" type="primary">Gtf2ird2_3</name>
    <name evidence="1" type="ORF">GTO92_0004436</name>
</gene>
<accession>A0ABS2Z3V2</accession>
<name>A0ABS2Z3V2_POLSE</name>
<dbReference type="PANTHER" id="PTHR45913">
    <property type="entry name" value="EPM2A-INTERACTING PROTEIN 1"/>
    <property type="match status" value="1"/>
</dbReference>
<dbReference type="Proteomes" id="UP001166052">
    <property type="component" value="Unassembled WGS sequence"/>
</dbReference>
<feature type="non-terminal residue" evidence="1">
    <location>
        <position position="1"/>
    </location>
</feature>
<sequence length="169" mass="19142">MMLQVIAKLAHTMLKRKVDSENRAFKNRWEAEYMFTEPVCLICGANVAVITEFNLRRHYDTKHQGNLKDLNAMQKIQKAEELNKNLTLQRTFLPVHNHKVISSKAAFMGDTNAPVQFAPRVMLNQVVTTVFPNTHFADKLSALSLHGALVTLKNKKSPSTCGSNLVHVW</sequence>
<dbReference type="PANTHER" id="PTHR45913:SF11">
    <property type="entry name" value="EPM2A-INTERACTING PROTEIN 1"/>
    <property type="match status" value="1"/>
</dbReference>
<keyword evidence="2" id="KW-1185">Reference proteome</keyword>
<comment type="caution">
    <text evidence="1">The sequence shown here is derived from an EMBL/GenBank/DDBJ whole genome shotgun (WGS) entry which is preliminary data.</text>
</comment>
<reference evidence="1" key="1">
    <citation type="journal article" date="2021" name="Cell">
        <title>Tracing the genetic footprints of vertebrate landing in non-teleost ray-finned fishes.</title>
        <authorList>
            <person name="Bi X."/>
            <person name="Wang K."/>
            <person name="Yang L."/>
            <person name="Pan H."/>
            <person name="Jiang H."/>
            <person name="Wei Q."/>
            <person name="Fang M."/>
            <person name="Yu H."/>
            <person name="Zhu C."/>
            <person name="Cai Y."/>
            <person name="He Y."/>
            <person name="Gan X."/>
            <person name="Zeng H."/>
            <person name="Yu D."/>
            <person name="Zhu Y."/>
            <person name="Jiang H."/>
            <person name="Qiu Q."/>
            <person name="Yang H."/>
            <person name="Zhang Y.E."/>
            <person name="Wang W."/>
            <person name="Zhu M."/>
            <person name="He S."/>
            <person name="Zhang G."/>
        </authorList>
    </citation>
    <scope>NUCLEOTIDE SEQUENCE</scope>
    <source>
        <strain evidence="1">Bchr_001</strain>
    </source>
</reference>
<feature type="non-terminal residue" evidence="1">
    <location>
        <position position="169"/>
    </location>
</feature>
<dbReference type="EMBL" id="JAAWVN010022766">
    <property type="protein sequence ID" value="MBN3293724.1"/>
    <property type="molecule type" value="Genomic_DNA"/>
</dbReference>
<evidence type="ECO:0000313" key="1">
    <source>
        <dbReference type="EMBL" id="MBN3293724.1"/>
    </source>
</evidence>
<evidence type="ECO:0000313" key="2">
    <source>
        <dbReference type="Proteomes" id="UP001166052"/>
    </source>
</evidence>
<organism evidence="1 2">
    <name type="scientific">Polypterus senegalus</name>
    <name type="common">Senegal bichir</name>
    <dbReference type="NCBI Taxonomy" id="55291"/>
    <lineage>
        <taxon>Eukaryota</taxon>
        <taxon>Metazoa</taxon>
        <taxon>Chordata</taxon>
        <taxon>Craniata</taxon>
        <taxon>Vertebrata</taxon>
        <taxon>Euteleostomi</taxon>
        <taxon>Actinopterygii</taxon>
        <taxon>Polypteriformes</taxon>
        <taxon>Polypteridae</taxon>
        <taxon>Polypterus</taxon>
    </lineage>
</organism>
<protein>
    <submittedName>
        <fullName evidence="1">GT2D2 protein</fullName>
    </submittedName>
</protein>